<evidence type="ECO:0000256" key="6">
    <source>
        <dbReference type="ARBA" id="ARBA00023136"/>
    </source>
</evidence>
<dbReference type="InterPro" id="IPR000425">
    <property type="entry name" value="MIP"/>
</dbReference>
<evidence type="ECO:0000256" key="8">
    <source>
        <dbReference type="SAM" id="Phobius"/>
    </source>
</evidence>
<dbReference type="GO" id="GO:0015254">
    <property type="term" value="F:glycerol channel activity"/>
    <property type="evidence" value="ECO:0007669"/>
    <property type="project" value="TreeGrafter"/>
</dbReference>
<feature type="transmembrane region" description="Helical" evidence="8">
    <location>
        <begin position="142"/>
        <end position="166"/>
    </location>
</feature>
<evidence type="ECO:0000256" key="1">
    <source>
        <dbReference type="ARBA" id="ARBA00004141"/>
    </source>
</evidence>
<dbReference type="InterPro" id="IPR022357">
    <property type="entry name" value="MIP_CS"/>
</dbReference>
<feature type="transmembrane region" description="Helical" evidence="8">
    <location>
        <begin position="40"/>
        <end position="62"/>
    </location>
</feature>
<keyword evidence="3 7" id="KW-0813">Transport</keyword>
<keyword evidence="6 8" id="KW-0472">Membrane</keyword>
<dbReference type="GO" id="GO:0005886">
    <property type="term" value="C:plasma membrane"/>
    <property type="evidence" value="ECO:0007669"/>
    <property type="project" value="TreeGrafter"/>
</dbReference>
<dbReference type="PRINTS" id="PR00783">
    <property type="entry name" value="MINTRINSICP"/>
</dbReference>
<dbReference type="PANTHER" id="PTHR43829">
    <property type="entry name" value="AQUAPORIN OR AQUAGLYCEROPORIN RELATED"/>
    <property type="match status" value="1"/>
</dbReference>
<evidence type="ECO:0000256" key="7">
    <source>
        <dbReference type="RuleBase" id="RU000477"/>
    </source>
</evidence>
<name>A0A2K8SE53_9MOLU</name>
<organism evidence="9 10">
    <name type="scientific">Spiroplasma floricola 23-6</name>
    <dbReference type="NCBI Taxonomy" id="1336749"/>
    <lineage>
        <taxon>Bacteria</taxon>
        <taxon>Bacillati</taxon>
        <taxon>Mycoplasmatota</taxon>
        <taxon>Mollicutes</taxon>
        <taxon>Entomoplasmatales</taxon>
        <taxon>Spiroplasmataceae</taxon>
        <taxon>Spiroplasma</taxon>
    </lineage>
</organism>
<dbReference type="RefSeq" id="WP_100916606.1">
    <property type="nucleotide sequence ID" value="NZ_CP025057.1"/>
</dbReference>
<accession>A0A2K8SE53</accession>
<protein>
    <submittedName>
        <fullName evidence="9">Glycerol uptake facilitator protein</fullName>
    </submittedName>
</protein>
<evidence type="ECO:0000256" key="4">
    <source>
        <dbReference type="ARBA" id="ARBA00022692"/>
    </source>
</evidence>
<dbReference type="AlphaFoldDB" id="A0A2K8SE53"/>
<dbReference type="OrthoDB" id="9807293at2"/>
<comment type="subcellular location">
    <subcellularLocation>
        <location evidence="1">Membrane</location>
        <topology evidence="1">Multi-pass membrane protein</topology>
    </subcellularLocation>
</comment>
<proteinExistence type="inferred from homology"/>
<dbReference type="Proteomes" id="UP000231823">
    <property type="component" value="Chromosome"/>
</dbReference>
<feature type="transmembrane region" description="Helical" evidence="8">
    <location>
        <begin position="224"/>
        <end position="244"/>
    </location>
</feature>
<dbReference type="SUPFAM" id="SSF81338">
    <property type="entry name" value="Aquaporin-like"/>
    <property type="match status" value="1"/>
</dbReference>
<keyword evidence="10" id="KW-1185">Reference proteome</keyword>
<evidence type="ECO:0000313" key="10">
    <source>
        <dbReference type="Proteomes" id="UP000231823"/>
    </source>
</evidence>
<evidence type="ECO:0000256" key="2">
    <source>
        <dbReference type="ARBA" id="ARBA00006175"/>
    </source>
</evidence>
<sequence>MNDWFMHFGTELIGTMVLILLGNGVVANVVLKNTKGNNGGLIAITIGWAVAVILGATIASAMGGKAHLNPAVTIAMISNGWEKNVGSFYLLPLILLGQILGAILAQVILDIFYIKHITHTISENEPSMVLAMHSTGPTYRNIVLNFFSEFIGTAVLILAIFASATWFKTANFMGPIFVGIAVLAIGLSLGGTTGYAINPVRDLMPRIVYQCLPVKNKVKADWQYSWIPVAAPLAAGVIVGLLFLI</sequence>
<dbReference type="KEGG" id="sfz:SFLOR_v1c05730"/>
<dbReference type="PROSITE" id="PS00221">
    <property type="entry name" value="MIP"/>
    <property type="match status" value="1"/>
</dbReference>
<comment type="similarity">
    <text evidence="2 7">Belongs to the MIP/aquaporin (TC 1.A.8) family.</text>
</comment>
<evidence type="ECO:0000313" key="9">
    <source>
        <dbReference type="EMBL" id="AUB31625.1"/>
    </source>
</evidence>
<evidence type="ECO:0000256" key="5">
    <source>
        <dbReference type="ARBA" id="ARBA00022989"/>
    </source>
</evidence>
<reference evidence="9 10" key="1">
    <citation type="submission" date="2017-12" db="EMBL/GenBank/DDBJ databases">
        <title>Complete genome sequence of Spiroplasma floricola 23-6 (ATCC 29989).</title>
        <authorList>
            <person name="Tsai Y.-M."/>
            <person name="Wu P.-S."/>
            <person name="Lo W.-S."/>
            <person name="Kuo C.-H."/>
        </authorList>
    </citation>
    <scope>NUCLEOTIDE SEQUENCE [LARGE SCALE GENOMIC DNA]</scope>
    <source>
        <strain evidence="9 10">23-6</strain>
    </source>
</reference>
<keyword evidence="5 8" id="KW-1133">Transmembrane helix</keyword>
<gene>
    <name evidence="9" type="primary">glpF</name>
    <name evidence="9" type="ORF">SFLOR_v1c05730</name>
</gene>
<feature type="transmembrane region" description="Helical" evidence="8">
    <location>
        <begin position="88"/>
        <end position="113"/>
    </location>
</feature>
<feature type="transmembrane region" description="Helical" evidence="8">
    <location>
        <begin position="12"/>
        <end position="31"/>
    </location>
</feature>
<evidence type="ECO:0000256" key="3">
    <source>
        <dbReference type="ARBA" id="ARBA00022448"/>
    </source>
</evidence>
<dbReference type="InterPro" id="IPR050363">
    <property type="entry name" value="MIP/Aquaporin"/>
</dbReference>
<dbReference type="EMBL" id="CP025057">
    <property type="protein sequence ID" value="AUB31625.1"/>
    <property type="molecule type" value="Genomic_DNA"/>
</dbReference>
<dbReference type="PANTHER" id="PTHR43829:SF9">
    <property type="entry name" value="AQUAPORIN-9"/>
    <property type="match status" value="1"/>
</dbReference>
<dbReference type="Pfam" id="PF00230">
    <property type="entry name" value="MIP"/>
    <property type="match status" value="1"/>
</dbReference>
<dbReference type="InterPro" id="IPR023271">
    <property type="entry name" value="Aquaporin-like"/>
</dbReference>
<feature type="transmembrane region" description="Helical" evidence="8">
    <location>
        <begin position="172"/>
        <end position="197"/>
    </location>
</feature>
<dbReference type="Gene3D" id="1.20.1080.10">
    <property type="entry name" value="Glycerol uptake facilitator protein"/>
    <property type="match status" value="1"/>
</dbReference>
<keyword evidence="4 7" id="KW-0812">Transmembrane</keyword>